<dbReference type="Proteomes" id="UP001203136">
    <property type="component" value="Unassembled WGS sequence"/>
</dbReference>
<comment type="caution">
    <text evidence="2">The sequence shown here is derived from an EMBL/GenBank/DDBJ whole genome shotgun (WGS) entry which is preliminary data.</text>
</comment>
<evidence type="ECO:0000313" key="2">
    <source>
        <dbReference type="EMBL" id="MCK0085213.1"/>
    </source>
</evidence>
<dbReference type="AlphaFoldDB" id="A0AAW5F194"/>
<accession>A0AAW5F194</accession>
<evidence type="ECO:0000313" key="4">
    <source>
        <dbReference type="Proteomes" id="UP001203136"/>
    </source>
</evidence>
<dbReference type="InterPro" id="IPR007539">
    <property type="entry name" value="DUF551"/>
</dbReference>
<organism evidence="2 4">
    <name type="scientific">Clostridium symbiosum</name>
    <name type="common">Bacteroides symbiosus</name>
    <dbReference type="NCBI Taxonomy" id="1512"/>
    <lineage>
        <taxon>Bacteria</taxon>
        <taxon>Bacillati</taxon>
        <taxon>Bacillota</taxon>
        <taxon>Clostridia</taxon>
        <taxon>Lachnospirales</taxon>
        <taxon>Lachnospiraceae</taxon>
        <taxon>Otoolea</taxon>
    </lineage>
</organism>
<evidence type="ECO:0000313" key="3">
    <source>
        <dbReference type="EMBL" id="MCK0088672.1"/>
    </source>
</evidence>
<proteinExistence type="predicted"/>
<reference evidence="2" key="1">
    <citation type="journal article" date="2022" name="Cell Host Microbe">
        <title>Colonization of the live biotherapeutic product VE303 and modulation of the microbiota and metabolites in healthy volunteers.</title>
        <authorList>
            <person name="Dsouza M."/>
            <person name="Menon R."/>
            <person name="Crossette E."/>
            <person name="Bhattarai S.K."/>
            <person name="Schneider J."/>
            <person name="Kim Y.G."/>
            <person name="Reddy S."/>
            <person name="Caballero S."/>
            <person name="Felix C."/>
            <person name="Cornacchione L."/>
            <person name="Hendrickson J."/>
            <person name="Watson A.R."/>
            <person name="Minot S.S."/>
            <person name="Greenfield N."/>
            <person name="Schopf L."/>
            <person name="Szabady R."/>
            <person name="Patarroyo J."/>
            <person name="Smith W."/>
            <person name="Harrison P."/>
            <person name="Kuijper E.J."/>
            <person name="Kelly C.P."/>
            <person name="Olle B."/>
            <person name="Bobilev D."/>
            <person name="Silber J.L."/>
            <person name="Bucci V."/>
            <person name="Roberts B."/>
            <person name="Faith J."/>
            <person name="Norman J.M."/>
        </authorList>
    </citation>
    <scope>NUCLEOTIDE SEQUENCE</scope>
    <source>
        <strain evidence="2">VE303-04</strain>
    </source>
</reference>
<protein>
    <submittedName>
        <fullName evidence="2">DUF551 domain-containing protein</fullName>
    </submittedName>
</protein>
<dbReference type="Pfam" id="PF04448">
    <property type="entry name" value="DUF551"/>
    <property type="match status" value="1"/>
</dbReference>
<gene>
    <name evidence="2" type="ORF">K5I21_04885</name>
    <name evidence="3" type="ORF">K5I21_22985</name>
</gene>
<dbReference type="EMBL" id="JAINVB010000001">
    <property type="protein sequence ID" value="MCK0088672.1"/>
    <property type="molecule type" value="Genomic_DNA"/>
</dbReference>
<dbReference type="RefSeq" id="WP_024739744.1">
    <property type="nucleotide sequence ID" value="NZ_JAINVB010000001.1"/>
</dbReference>
<dbReference type="EMBL" id="JAINVB010000001">
    <property type="protein sequence ID" value="MCK0085213.1"/>
    <property type="molecule type" value="Genomic_DNA"/>
</dbReference>
<name>A0AAW5F194_CLOSY</name>
<evidence type="ECO:0000259" key="1">
    <source>
        <dbReference type="Pfam" id="PF04448"/>
    </source>
</evidence>
<sequence>MTLRTPKPTREERAAMTHDELLRSIWLLDEVIELFRWIPVEEQLPKAKEDVLVCTRNGWILIAWYGPNGQKWHVTPTDIKQDDIIAWMPLPEPFNS</sequence>
<feature type="domain" description="DUF551" evidence="1">
    <location>
        <begin position="37"/>
        <end position="93"/>
    </location>
</feature>